<dbReference type="STRING" id="1705.CA21670_03180"/>
<evidence type="ECO:0000313" key="2">
    <source>
        <dbReference type="EMBL" id="OAH26170.1"/>
    </source>
</evidence>
<dbReference type="Proteomes" id="UP000076947">
    <property type="component" value="Unassembled WGS sequence"/>
</dbReference>
<organism evidence="2 3">
    <name type="scientific">Corynebacterium stationis</name>
    <dbReference type="NCBI Taxonomy" id="1705"/>
    <lineage>
        <taxon>Bacteria</taxon>
        <taxon>Bacillati</taxon>
        <taxon>Actinomycetota</taxon>
        <taxon>Actinomycetes</taxon>
        <taxon>Mycobacteriales</taxon>
        <taxon>Corynebacteriaceae</taxon>
        <taxon>Corynebacterium</taxon>
    </lineage>
</organism>
<keyword evidence="1" id="KW-0812">Transmembrane</keyword>
<dbReference type="OrthoDB" id="9927726at2"/>
<keyword evidence="3" id="KW-1185">Reference proteome</keyword>
<protein>
    <submittedName>
        <fullName evidence="2">Uncharacterized protein</fullName>
    </submittedName>
</protein>
<dbReference type="AlphaFoldDB" id="A0A177IBF4"/>
<proteinExistence type="predicted"/>
<name>A0A177IBF4_9CORY</name>
<evidence type="ECO:0000256" key="1">
    <source>
        <dbReference type="SAM" id="Phobius"/>
    </source>
</evidence>
<feature type="transmembrane region" description="Helical" evidence="1">
    <location>
        <begin position="20"/>
        <end position="46"/>
    </location>
</feature>
<gene>
    <name evidence="2" type="ORF">AYJ05_01670</name>
</gene>
<comment type="caution">
    <text evidence="2">The sequence shown here is derived from an EMBL/GenBank/DDBJ whole genome shotgun (WGS) entry which is preliminary data.</text>
</comment>
<keyword evidence="1" id="KW-0472">Membrane</keyword>
<evidence type="ECO:0000313" key="3">
    <source>
        <dbReference type="Proteomes" id="UP000076947"/>
    </source>
</evidence>
<accession>A0A177IBF4</accession>
<sequence length="61" mass="6649">MQWFREFSDGLTEPFVTAPVWQQMGTIILVGVPALIVLAWVLMGVIDLISAALSKVISSDS</sequence>
<dbReference type="RefSeq" id="WP_066840530.1">
    <property type="nucleotide sequence ID" value="NZ_LSTQ01000024.1"/>
</dbReference>
<keyword evidence="1" id="KW-1133">Transmembrane helix</keyword>
<dbReference type="EMBL" id="LSTQ01000024">
    <property type="protein sequence ID" value="OAH26170.1"/>
    <property type="molecule type" value="Genomic_DNA"/>
</dbReference>
<reference evidence="3" key="1">
    <citation type="submission" date="2016-02" db="EMBL/GenBank/DDBJ databases">
        <authorList>
            <person name="Kaur G."/>
            <person name="Nair G.R."/>
            <person name="Mayilraj S."/>
        </authorList>
    </citation>
    <scope>NUCLEOTIDE SEQUENCE [LARGE SCALE GENOMIC DNA]</scope>
    <source>
        <strain evidence="3">GA-15</strain>
    </source>
</reference>